<keyword evidence="4" id="KW-1185">Reference proteome</keyword>
<dbReference type="InParanoid" id="A0A1H9L1N1"/>
<organism evidence="3 4">
    <name type="scientific">Neolewinella agarilytica</name>
    <dbReference type="NCBI Taxonomy" id="478744"/>
    <lineage>
        <taxon>Bacteria</taxon>
        <taxon>Pseudomonadati</taxon>
        <taxon>Bacteroidota</taxon>
        <taxon>Saprospiria</taxon>
        <taxon>Saprospirales</taxon>
        <taxon>Lewinellaceae</taxon>
        <taxon>Neolewinella</taxon>
    </lineage>
</organism>
<feature type="transmembrane region" description="Helical" evidence="1">
    <location>
        <begin position="33"/>
        <end position="52"/>
    </location>
</feature>
<gene>
    <name evidence="3" type="ORF">SAMN05444359_12288</name>
</gene>
<dbReference type="EMBL" id="FOFB01000022">
    <property type="protein sequence ID" value="SER05401.1"/>
    <property type="molecule type" value="Genomic_DNA"/>
</dbReference>
<feature type="domain" description="DUF5683" evidence="2">
    <location>
        <begin position="91"/>
        <end position="237"/>
    </location>
</feature>
<dbReference type="Pfam" id="PF18935">
    <property type="entry name" value="DUF5683"/>
    <property type="match status" value="1"/>
</dbReference>
<protein>
    <recommendedName>
        <fullName evidence="2">DUF5683 domain-containing protein</fullName>
    </recommendedName>
</protein>
<proteinExistence type="predicted"/>
<name>A0A1H9L1N1_9BACT</name>
<evidence type="ECO:0000313" key="4">
    <source>
        <dbReference type="Proteomes" id="UP000199021"/>
    </source>
</evidence>
<evidence type="ECO:0000259" key="2">
    <source>
        <dbReference type="Pfam" id="PF18935"/>
    </source>
</evidence>
<keyword evidence="1" id="KW-0812">Transmembrane</keyword>
<dbReference type="Proteomes" id="UP000199021">
    <property type="component" value="Unassembled WGS sequence"/>
</dbReference>
<evidence type="ECO:0000313" key="3">
    <source>
        <dbReference type="EMBL" id="SER05401.1"/>
    </source>
</evidence>
<keyword evidence="1" id="KW-0472">Membrane</keyword>
<keyword evidence="1" id="KW-1133">Transmembrane helix</keyword>
<evidence type="ECO:0000256" key="1">
    <source>
        <dbReference type="SAM" id="Phobius"/>
    </source>
</evidence>
<sequence length="262" mass="28374">MYGYESTGTEIIDNMTSLFPLEGCCSGAAGRRAVGVLTALAFVILCLAPAAAPAQSDSKNPNRGVRKMTDSIPDATILSDTIVALSAIQRGPKKALLWSIIPGGGQVYNKRWWKVPIVYGGLLGMVAYADFNQTRYTRFTTALENRCLGEGNVVIFPNEDCIATVDDFPVDQVSNAALLQARANADRARQTAYIGIFIAYVMQAVEAYTDAHLQEFDISDDLSFRLGPVANPEGLMSYGLTVPLGSGRKKRNEEARVKALVR</sequence>
<reference evidence="4" key="1">
    <citation type="submission" date="2016-10" db="EMBL/GenBank/DDBJ databases">
        <authorList>
            <person name="Varghese N."/>
            <person name="Submissions S."/>
        </authorList>
    </citation>
    <scope>NUCLEOTIDE SEQUENCE [LARGE SCALE GENOMIC DNA]</scope>
    <source>
        <strain evidence="4">DSM 24740</strain>
    </source>
</reference>
<dbReference type="InterPro" id="IPR043738">
    <property type="entry name" value="DUF5683"/>
</dbReference>
<accession>A0A1H9L1N1</accession>
<dbReference type="AlphaFoldDB" id="A0A1H9L1N1"/>
<dbReference type="STRING" id="478744.SAMN05444359_12288"/>